<name>A0A249MXD6_SPHXE</name>
<dbReference type="Proteomes" id="UP000217141">
    <property type="component" value="Chromosome II"/>
</dbReference>
<reference evidence="2 3" key="1">
    <citation type="submission" date="2017-08" db="EMBL/GenBank/DDBJ databases">
        <title>Whole Genome Sequence of Sphingobium hydrophobicum C1: Insights into Adaption to the Electronic-waste Contaminated Sediment.</title>
        <authorList>
            <person name="Song D."/>
            <person name="Chen X."/>
            <person name="Xu M."/>
        </authorList>
    </citation>
    <scope>NUCLEOTIDE SEQUENCE [LARGE SCALE GENOMIC DNA]</scope>
    <source>
        <strain evidence="2 3">C1</strain>
    </source>
</reference>
<protein>
    <submittedName>
        <fullName evidence="2">SDR family oxidoreductase</fullName>
    </submittedName>
</protein>
<gene>
    <name evidence="2" type="ORF">CJD35_15815</name>
</gene>
<sequence>MSEKIVLVTGATRGLGRGMARGLASRGHVVAITGRDEAQLDAVVGEIEQSGGKGIPLLCEHRDDDAVERAFAQLAERTDGRLDLLVNNAAAVYGLDLVAPGGFWEKPLRLADMITIGLRSSYVAAYHAAPLMVAAGRGLIASISFYGAVSYFHGPAYGAAKAGTDKMTADMAVDLAPHGVSVVSFWPGFILTDAVKAMPPEMIPEDLRAAMPHWETPEFSGLVLDRLAQDPDLAALSGQALIGAELAERYGIRDTDGKQPLSYRATMGAPTSFVPPVRQG</sequence>
<accession>A0A249MXD6</accession>
<dbReference type="Gene3D" id="3.40.50.720">
    <property type="entry name" value="NAD(P)-binding Rossmann-like Domain"/>
    <property type="match status" value="1"/>
</dbReference>
<proteinExistence type="inferred from homology"/>
<dbReference type="SUPFAM" id="SSF51735">
    <property type="entry name" value="NAD(P)-binding Rossmann-fold domains"/>
    <property type="match status" value="1"/>
</dbReference>
<dbReference type="AlphaFoldDB" id="A0A249MXD6"/>
<dbReference type="KEGG" id="shyd:CJD35_15815"/>
<dbReference type="EMBL" id="CP022746">
    <property type="protein sequence ID" value="ASY45998.1"/>
    <property type="molecule type" value="Genomic_DNA"/>
</dbReference>
<dbReference type="RefSeq" id="WP_017183042.1">
    <property type="nucleotide sequence ID" value="NZ_CP022746.1"/>
</dbReference>
<evidence type="ECO:0000313" key="3">
    <source>
        <dbReference type="Proteomes" id="UP000217141"/>
    </source>
</evidence>
<dbReference type="InterPro" id="IPR002347">
    <property type="entry name" value="SDR_fam"/>
</dbReference>
<evidence type="ECO:0000256" key="1">
    <source>
        <dbReference type="RuleBase" id="RU000363"/>
    </source>
</evidence>
<comment type="similarity">
    <text evidence="1">Belongs to the short-chain dehydrogenases/reductases (SDR) family.</text>
</comment>
<organism evidence="2 3">
    <name type="scientific">Sphingobium xenophagum</name>
    <dbReference type="NCBI Taxonomy" id="121428"/>
    <lineage>
        <taxon>Bacteria</taxon>
        <taxon>Pseudomonadati</taxon>
        <taxon>Pseudomonadota</taxon>
        <taxon>Alphaproteobacteria</taxon>
        <taxon>Sphingomonadales</taxon>
        <taxon>Sphingomonadaceae</taxon>
        <taxon>Sphingobium</taxon>
    </lineage>
</organism>
<evidence type="ECO:0000313" key="2">
    <source>
        <dbReference type="EMBL" id="ASY45998.1"/>
    </source>
</evidence>
<dbReference type="PRINTS" id="PR00080">
    <property type="entry name" value="SDRFAMILY"/>
</dbReference>
<dbReference type="PRINTS" id="PR00081">
    <property type="entry name" value="GDHRDH"/>
</dbReference>
<dbReference type="Pfam" id="PF00106">
    <property type="entry name" value="adh_short"/>
    <property type="match status" value="1"/>
</dbReference>
<dbReference type="PANTHER" id="PTHR44147">
    <property type="entry name" value="DEHYDROGENASE/REDUCTASE SDR FAMILY MEMBER 1"/>
    <property type="match status" value="1"/>
</dbReference>
<dbReference type="InterPro" id="IPR036291">
    <property type="entry name" value="NAD(P)-bd_dom_sf"/>
</dbReference>
<dbReference type="PANTHER" id="PTHR44147:SF2">
    <property type="entry name" value="DEHYDROGENASE_REDUCTASE SDR FAMILY MEMBER 1"/>
    <property type="match status" value="1"/>
</dbReference>